<gene>
    <name evidence="1" type="ORF">NDU88_003888</name>
</gene>
<evidence type="ECO:0000313" key="2">
    <source>
        <dbReference type="Proteomes" id="UP001066276"/>
    </source>
</evidence>
<reference evidence="1" key="1">
    <citation type="journal article" date="2022" name="bioRxiv">
        <title>Sequencing and chromosome-scale assembly of the giantPleurodeles waltlgenome.</title>
        <authorList>
            <person name="Brown T."/>
            <person name="Elewa A."/>
            <person name="Iarovenko S."/>
            <person name="Subramanian E."/>
            <person name="Araus A.J."/>
            <person name="Petzold A."/>
            <person name="Susuki M."/>
            <person name="Suzuki K.-i.T."/>
            <person name="Hayashi T."/>
            <person name="Toyoda A."/>
            <person name="Oliveira C."/>
            <person name="Osipova E."/>
            <person name="Leigh N.D."/>
            <person name="Simon A."/>
            <person name="Yun M.H."/>
        </authorList>
    </citation>
    <scope>NUCLEOTIDE SEQUENCE</scope>
    <source>
        <strain evidence="1">20211129_DDA</strain>
        <tissue evidence="1">Liver</tissue>
    </source>
</reference>
<sequence length="71" mass="8008">MVTSDAGDVMRPQSPFTRVCKLNVIADGLFYLPLNDDVMVCEEETQECKVVFTYDDMVEDVNDLDKGAEEI</sequence>
<organism evidence="1 2">
    <name type="scientific">Pleurodeles waltl</name>
    <name type="common">Iberian ribbed newt</name>
    <dbReference type="NCBI Taxonomy" id="8319"/>
    <lineage>
        <taxon>Eukaryota</taxon>
        <taxon>Metazoa</taxon>
        <taxon>Chordata</taxon>
        <taxon>Craniata</taxon>
        <taxon>Vertebrata</taxon>
        <taxon>Euteleostomi</taxon>
        <taxon>Amphibia</taxon>
        <taxon>Batrachia</taxon>
        <taxon>Caudata</taxon>
        <taxon>Salamandroidea</taxon>
        <taxon>Salamandridae</taxon>
        <taxon>Pleurodelinae</taxon>
        <taxon>Pleurodeles</taxon>
    </lineage>
</organism>
<name>A0AAV7QBC4_PLEWA</name>
<comment type="caution">
    <text evidence="1">The sequence shown here is derived from an EMBL/GenBank/DDBJ whole genome shotgun (WGS) entry which is preliminary data.</text>
</comment>
<proteinExistence type="predicted"/>
<dbReference type="AlphaFoldDB" id="A0AAV7QBC4"/>
<evidence type="ECO:0000313" key="1">
    <source>
        <dbReference type="EMBL" id="KAJ1137490.1"/>
    </source>
</evidence>
<keyword evidence="2" id="KW-1185">Reference proteome</keyword>
<dbReference type="Proteomes" id="UP001066276">
    <property type="component" value="Chromosome 6"/>
</dbReference>
<dbReference type="EMBL" id="JANPWB010000010">
    <property type="protein sequence ID" value="KAJ1137490.1"/>
    <property type="molecule type" value="Genomic_DNA"/>
</dbReference>
<protein>
    <submittedName>
        <fullName evidence="1">Uncharacterized protein</fullName>
    </submittedName>
</protein>
<accession>A0AAV7QBC4</accession>